<evidence type="ECO:0000313" key="2">
    <source>
        <dbReference type="EMBL" id="MRX21834.1"/>
    </source>
</evidence>
<evidence type="ECO:0000256" key="1">
    <source>
        <dbReference type="SAM" id="MobiDB-lite"/>
    </source>
</evidence>
<feature type="region of interest" description="Disordered" evidence="1">
    <location>
        <begin position="34"/>
        <end position="61"/>
    </location>
</feature>
<proteinExistence type="predicted"/>
<evidence type="ECO:0000313" key="3">
    <source>
        <dbReference type="Proteomes" id="UP000439022"/>
    </source>
</evidence>
<protein>
    <submittedName>
        <fullName evidence="2">Uncharacterized protein</fullName>
    </submittedName>
</protein>
<name>A0A6A8GEL5_9EURY</name>
<reference evidence="2 3" key="1">
    <citation type="submission" date="2019-11" db="EMBL/GenBank/DDBJ databases">
        <title>Whole genome sequence of Haloferax sp. MBLA0076.</title>
        <authorList>
            <person name="Seo M.-J."/>
            <person name="Cho E.-S."/>
        </authorList>
    </citation>
    <scope>NUCLEOTIDE SEQUENCE [LARGE SCALE GENOMIC DNA]</scope>
    <source>
        <strain evidence="2 3">MBLA0076</strain>
    </source>
</reference>
<comment type="caution">
    <text evidence="2">The sequence shown here is derived from an EMBL/GenBank/DDBJ whole genome shotgun (WGS) entry which is preliminary data.</text>
</comment>
<dbReference type="AlphaFoldDB" id="A0A6A8GEL5"/>
<gene>
    <name evidence="2" type="ORF">GJR96_07675</name>
</gene>
<sequence length="203" mass="21298">MPRLTTIGVTLVVAALLLAGTVAATGGFAAQTQTAGNGPQAADGTHVRAEHGPGPFAGPGDGQQFQLAERLQERFGLTDEQTEEIQTLAADMRADGATRDEIQTAVHDKLLEFGVDEADLTPDPALYAQDRLDLTDEQVAELEALVTEMRDDGATTDDVRAAVSDQLAEWGIEHPVRDCDGDGMQVRRGAATGGGFGPRGTMA</sequence>
<dbReference type="EMBL" id="WKJO01000001">
    <property type="protein sequence ID" value="MRX21834.1"/>
    <property type="molecule type" value="Genomic_DNA"/>
</dbReference>
<dbReference type="RefSeq" id="WP_151162401.1">
    <property type="nucleotide sequence ID" value="NZ_WKJO01000001.1"/>
</dbReference>
<organism evidence="2 3">
    <name type="scientific">Haloferax litoreum</name>
    <dbReference type="NCBI Taxonomy" id="2666140"/>
    <lineage>
        <taxon>Archaea</taxon>
        <taxon>Methanobacteriati</taxon>
        <taxon>Methanobacteriota</taxon>
        <taxon>Stenosarchaea group</taxon>
        <taxon>Halobacteria</taxon>
        <taxon>Halobacteriales</taxon>
        <taxon>Haloferacaceae</taxon>
        <taxon>Haloferax</taxon>
    </lineage>
</organism>
<dbReference type="Proteomes" id="UP000439022">
    <property type="component" value="Unassembled WGS sequence"/>
</dbReference>
<accession>A0A6A8GEL5</accession>
<keyword evidence="3" id="KW-1185">Reference proteome</keyword>